<gene>
    <name evidence="16" type="ORF">EJ04DRAFT_450839</name>
</gene>
<evidence type="ECO:0000313" key="17">
    <source>
        <dbReference type="Proteomes" id="UP000799444"/>
    </source>
</evidence>
<name>A0A9P4UWE4_9PLEO</name>
<dbReference type="EC" id="2.4.1.80" evidence="5"/>
<protein>
    <recommendedName>
        <fullName evidence="6">Ceramide glucosyltransferase</fullName>
        <ecNumber evidence="5">2.4.1.80</ecNumber>
    </recommendedName>
    <alternativeName>
        <fullName evidence="13">Glucosylceramide synthase</fullName>
    </alternativeName>
    <alternativeName>
        <fullName evidence="14">UDP-glucose ceramide glucosyltransferase</fullName>
    </alternativeName>
    <alternativeName>
        <fullName evidence="12">UDP-glucose:N-acylsphingosine D-glucosyltransferase</fullName>
    </alternativeName>
</protein>
<evidence type="ECO:0000256" key="6">
    <source>
        <dbReference type="ARBA" id="ARBA00019988"/>
    </source>
</evidence>
<evidence type="ECO:0000256" key="15">
    <source>
        <dbReference type="SAM" id="Phobius"/>
    </source>
</evidence>
<keyword evidence="9 15" id="KW-0812">Transmembrane</keyword>
<keyword evidence="7" id="KW-0328">Glycosyltransferase</keyword>
<dbReference type="Proteomes" id="UP000799444">
    <property type="component" value="Unassembled WGS sequence"/>
</dbReference>
<keyword evidence="8" id="KW-0808">Transferase</keyword>
<reference evidence="16" key="1">
    <citation type="journal article" date="2020" name="Stud. Mycol.">
        <title>101 Dothideomycetes genomes: a test case for predicting lifestyles and emergence of pathogens.</title>
        <authorList>
            <person name="Haridas S."/>
            <person name="Albert R."/>
            <person name="Binder M."/>
            <person name="Bloem J."/>
            <person name="Labutti K."/>
            <person name="Salamov A."/>
            <person name="Andreopoulos B."/>
            <person name="Baker S."/>
            <person name="Barry K."/>
            <person name="Bills G."/>
            <person name="Bluhm B."/>
            <person name="Cannon C."/>
            <person name="Castanera R."/>
            <person name="Culley D."/>
            <person name="Daum C."/>
            <person name="Ezra D."/>
            <person name="Gonzalez J."/>
            <person name="Henrissat B."/>
            <person name="Kuo A."/>
            <person name="Liang C."/>
            <person name="Lipzen A."/>
            <person name="Lutzoni F."/>
            <person name="Magnuson J."/>
            <person name="Mondo S."/>
            <person name="Nolan M."/>
            <person name="Ohm R."/>
            <person name="Pangilinan J."/>
            <person name="Park H.-J."/>
            <person name="Ramirez L."/>
            <person name="Alfaro M."/>
            <person name="Sun H."/>
            <person name="Tritt A."/>
            <person name="Yoshinaga Y."/>
            <person name="Zwiers L.-H."/>
            <person name="Turgeon B."/>
            <person name="Goodwin S."/>
            <person name="Spatafora J."/>
            <person name="Crous P."/>
            <person name="Grigoriev I."/>
        </authorList>
    </citation>
    <scope>NUCLEOTIDE SEQUENCE</scope>
    <source>
        <strain evidence="16">CBS 125425</strain>
    </source>
</reference>
<keyword evidence="17" id="KW-1185">Reference proteome</keyword>
<dbReference type="InterPro" id="IPR025993">
    <property type="entry name" value="Ceramide_glucosylTrfase"/>
</dbReference>
<comment type="pathway">
    <text evidence="2">Lipid metabolism; sphingolipid metabolism.</text>
</comment>
<comment type="similarity">
    <text evidence="4">Belongs to the glycosyltransferase 2 family.</text>
</comment>
<dbReference type="EMBL" id="ML996317">
    <property type="protein sequence ID" value="KAF2727708.1"/>
    <property type="molecule type" value="Genomic_DNA"/>
</dbReference>
<evidence type="ECO:0000256" key="12">
    <source>
        <dbReference type="ARBA" id="ARBA00031017"/>
    </source>
</evidence>
<dbReference type="GO" id="GO:0016020">
    <property type="term" value="C:membrane"/>
    <property type="evidence" value="ECO:0007669"/>
    <property type="project" value="UniProtKB-SubCell"/>
</dbReference>
<dbReference type="PANTHER" id="PTHR12726">
    <property type="entry name" value="CERAMIDE GLUCOSYLTRANSFERASE"/>
    <property type="match status" value="1"/>
</dbReference>
<comment type="pathway">
    <text evidence="3">Sphingolipid metabolism.</text>
</comment>
<dbReference type="GO" id="GO:0006679">
    <property type="term" value="P:glucosylceramide biosynthetic process"/>
    <property type="evidence" value="ECO:0007669"/>
    <property type="project" value="TreeGrafter"/>
</dbReference>
<evidence type="ECO:0000256" key="1">
    <source>
        <dbReference type="ARBA" id="ARBA00004141"/>
    </source>
</evidence>
<comment type="subcellular location">
    <subcellularLocation>
        <location evidence="1">Membrane</location>
        <topology evidence="1">Multi-pass membrane protein</topology>
    </subcellularLocation>
</comment>
<evidence type="ECO:0000256" key="4">
    <source>
        <dbReference type="ARBA" id="ARBA00006739"/>
    </source>
</evidence>
<dbReference type="Gene3D" id="3.90.550.10">
    <property type="entry name" value="Spore Coat Polysaccharide Biosynthesis Protein SpsA, Chain A"/>
    <property type="match status" value="1"/>
</dbReference>
<sequence>MLRTAVATGALIWFVFIWLVSAIGFSQLFRHYWKPPKPAQLLSTLKEDETPHVTIIRPVKGLEPRLFECLSSSFRQTYPESKVTIYLCVSSRSDPALPILEHVVREFSNHDCRIYIEEEDPMLLADPHALGPNPKIRNMSRAYREAKGDLMWILDCNIWVGKGVLGRMVEQLCGYGDKEKYKFVHQTPISIDLDGLDIPAEERKALLGGEEQLHGDIAASTSSDPRNHSRTRAKKILQRGGGRLEEAFLSSSHAKFYVAINTVAVAPCIVGKSTMFRRSHLNYITDSNPERNPGIDFFSDNICEDHLIADALWYKPQAFEKRGYRPKPGEKVDKYGKHQLLLGDLCFQPVSHTPVAGYFARRIRWLRVRKFTVTLATFVEPGTESIVCNLYGAYAATTLPFFQRLGVPPTWSSFVLVWLCGMIAWCCVDFVQYLLLHSAKTVELDQDTPDFIRPKRILFPSAQSPALQPLLDNKVPRQPSMLDGSRRHIREWWFAWLGRELSALPIWVTAFYGGVTVEWRGQKFWVGLDMRVHKILPNTQ</sequence>
<dbReference type="GO" id="GO:0008120">
    <property type="term" value="F:ceramide glucosyltransferase activity"/>
    <property type="evidence" value="ECO:0007669"/>
    <property type="project" value="UniProtKB-EC"/>
</dbReference>
<evidence type="ECO:0000256" key="8">
    <source>
        <dbReference type="ARBA" id="ARBA00022679"/>
    </source>
</evidence>
<evidence type="ECO:0000256" key="11">
    <source>
        <dbReference type="ARBA" id="ARBA00023136"/>
    </source>
</evidence>
<evidence type="ECO:0000256" key="13">
    <source>
        <dbReference type="ARBA" id="ARBA00031543"/>
    </source>
</evidence>
<evidence type="ECO:0000256" key="10">
    <source>
        <dbReference type="ARBA" id="ARBA00022989"/>
    </source>
</evidence>
<keyword evidence="10 15" id="KW-1133">Transmembrane helix</keyword>
<keyword evidence="11 15" id="KW-0472">Membrane</keyword>
<evidence type="ECO:0000313" key="16">
    <source>
        <dbReference type="EMBL" id="KAF2727708.1"/>
    </source>
</evidence>
<evidence type="ECO:0000256" key="7">
    <source>
        <dbReference type="ARBA" id="ARBA00022676"/>
    </source>
</evidence>
<dbReference type="PANTHER" id="PTHR12726:SF0">
    <property type="entry name" value="CERAMIDE GLUCOSYLTRANSFERASE"/>
    <property type="match status" value="1"/>
</dbReference>
<dbReference type="AlphaFoldDB" id="A0A9P4UWE4"/>
<evidence type="ECO:0000256" key="2">
    <source>
        <dbReference type="ARBA" id="ARBA00004760"/>
    </source>
</evidence>
<proteinExistence type="inferred from homology"/>
<organism evidence="16 17">
    <name type="scientific">Polyplosphaeria fusca</name>
    <dbReference type="NCBI Taxonomy" id="682080"/>
    <lineage>
        <taxon>Eukaryota</taxon>
        <taxon>Fungi</taxon>
        <taxon>Dikarya</taxon>
        <taxon>Ascomycota</taxon>
        <taxon>Pezizomycotina</taxon>
        <taxon>Dothideomycetes</taxon>
        <taxon>Pleosporomycetidae</taxon>
        <taxon>Pleosporales</taxon>
        <taxon>Tetraplosphaeriaceae</taxon>
        <taxon>Polyplosphaeria</taxon>
    </lineage>
</organism>
<evidence type="ECO:0000256" key="3">
    <source>
        <dbReference type="ARBA" id="ARBA00004991"/>
    </source>
</evidence>
<dbReference type="InterPro" id="IPR029044">
    <property type="entry name" value="Nucleotide-diphossugar_trans"/>
</dbReference>
<evidence type="ECO:0000256" key="5">
    <source>
        <dbReference type="ARBA" id="ARBA00012699"/>
    </source>
</evidence>
<dbReference type="Pfam" id="PF13506">
    <property type="entry name" value="Glyco_transf_21"/>
    <property type="match status" value="1"/>
</dbReference>
<comment type="caution">
    <text evidence="16">The sequence shown here is derived from an EMBL/GenBank/DDBJ whole genome shotgun (WGS) entry which is preliminary data.</text>
</comment>
<feature type="transmembrane region" description="Helical" evidence="15">
    <location>
        <begin position="6"/>
        <end position="29"/>
    </location>
</feature>
<evidence type="ECO:0000256" key="9">
    <source>
        <dbReference type="ARBA" id="ARBA00022692"/>
    </source>
</evidence>
<accession>A0A9P4UWE4</accession>
<evidence type="ECO:0000256" key="14">
    <source>
        <dbReference type="ARBA" id="ARBA00032575"/>
    </source>
</evidence>
<dbReference type="SUPFAM" id="SSF53448">
    <property type="entry name" value="Nucleotide-diphospho-sugar transferases"/>
    <property type="match status" value="1"/>
</dbReference>
<dbReference type="OrthoDB" id="1483400at2759"/>